<gene>
    <name evidence="17" type="ORF">ABWT76_003585</name>
</gene>
<dbReference type="Gene3D" id="3.40.50.2300">
    <property type="match status" value="1"/>
</dbReference>
<feature type="domain" description="Histidine kinase" evidence="15">
    <location>
        <begin position="333"/>
        <end position="571"/>
    </location>
</feature>
<keyword evidence="5 14" id="KW-0597">Phosphoprotein</keyword>
<keyword evidence="9 17" id="KW-0067">ATP-binding</keyword>
<keyword evidence="11" id="KW-0472">Membrane</keyword>
<dbReference type="PANTHER" id="PTHR43047">
    <property type="entry name" value="TWO-COMPONENT HISTIDINE PROTEIN KINASE"/>
    <property type="match status" value="1"/>
</dbReference>
<dbReference type="SMART" id="SM00387">
    <property type="entry name" value="HATPase_c"/>
    <property type="match status" value="1"/>
</dbReference>
<dbReference type="SUPFAM" id="SSF55874">
    <property type="entry name" value="ATPase domain of HSP90 chaperone/DNA topoisomerase II/histidine kinase"/>
    <property type="match status" value="1"/>
</dbReference>
<dbReference type="InterPro" id="IPR011006">
    <property type="entry name" value="CheY-like_superfamily"/>
</dbReference>
<dbReference type="PRINTS" id="PR00344">
    <property type="entry name" value="BCTRLSENSOR"/>
</dbReference>
<dbReference type="EC" id="2.7.13.3" evidence="4"/>
<evidence type="ECO:0000256" key="4">
    <source>
        <dbReference type="ARBA" id="ARBA00012438"/>
    </source>
</evidence>
<comment type="subcellular location">
    <subcellularLocation>
        <location evidence="2">Membrane</location>
    </subcellularLocation>
</comment>
<dbReference type="GO" id="GO:0005886">
    <property type="term" value="C:plasma membrane"/>
    <property type="evidence" value="ECO:0007669"/>
    <property type="project" value="TreeGrafter"/>
</dbReference>
<dbReference type="PROSITE" id="PS50110">
    <property type="entry name" value="RESPONSE_REGULATORY"/>
    <property type="match status" value="1"/>
</dbReference>
<feature type="modified residue" description="4-aspartylphosphate" evidence="14">
    <location>
        <position position="657"/>
    </location>
</feature>
<dbReference type="FunFam" id="3.30.565.10:FF:000010">
    <property type="entry name" value="Sensor histidine kinase RcsC"/>
    <property type="match status" value="1"/>
</dbReference>
<evidence type="ECO:0000256" key="3">
    <source>
        <dbReference type="ARBA" id="ARBA00006402"/>
    </source>
</evidence>
<dbReference type="EMBL" id="CP159837">
    <property type="protein sequence ID" value="XCM34941.1"/>
    <property type="molecule type" value="Genomic_DNA"/>
</dbReference>
<dbReference type="Pfam" id="PF13185">
    <property type="entry name" value="GAF_2"/>
    <property type="match status" value="1"/>
</dbReference>
<dbReference type="Gene3D" id="1.10.287.130">
    <property type="match status" value="1"/>
</dbReference>
<evidence type="ECO:0000256" key="13">
    <source>
        <dbReference type="ARBA" id="ARBA00074306"/>
    </source>
</evidence>
<dbReference type="Pfam" id="PF12860">
    <property type="entry name" value="PAS_7"/>
    <property type="match status" value="1"/>
</dbReference>
<dbReference type="Gene3D" id="3.30.450.40">
    <property type="match status" value="1"/>
</dbReference>
<dbReference type="PROSITE" id="PS50109">
    <property type="entry name" value="HIS_KIN"/>
    <property type="match status" value="1"/>
</dbReference>
<evidence type="ECO:0000256" key="7">
    <source>
        <dbReference type="ARBA" id="ARBA00022741"/>
    </source>
</evidence>
<evidence type="ECO:0000259" key="16">
    <source>
        <dbReference type="PROSITE" id="PS50110"/>
    </source>
</evidence>
<name>A0AAU8J8S4_9CYAN</name>
<dbReference type="SUPFAM" id="SSF52172">
    <property type="entry name" value="CheY-like"/>
    <property type="match status" value="1"/>
</dbReference>
<evidence type="ECO:0000256" key="2">
    <source>
        <dbReference type="ARBA" id="ARBA00004370"/>
    </source>
</evidence>
<keyword evidence="10" id="KW-0902">Two-component regulatory system</keyword>
<dbReference type="SUPFAM" id="SSF55781">
    <property type="entry name" value="GAF domain-like"/>
    <property type="match status" value="1"/>
</dbReference>
<keyword evidence="8" id="KW-0418">Kinase</keyword>
<dbReference type="InterPro" id="IPR003594">
    <property type="entry name" value="HATPase_dom"/>
</dbReference>
<sequence length="729" mass="80959">MSNQLVRLTEEQELILNQVDNAIAWFNPAGQLILYNQPLQNLWGLEPEWLNCQPRFAEITTHLIEMGYWRREHQTQLQEAIAQTEPQKTTSCLLTFPQMNLQADITVTNDRGYLLVFRDLTKYHRSQESLQAEVKRLRFLLGLTQRLQAGGDLMEIGQFALTYLVKAMNAAFGDVKVISGDAQNRYAGVLTNKISSQFIATYGDAVVGEMQDLLNQGIPYGQGLLWDVVDTGKPVFVENYAQHPKAVANLRHPGIGQLGIFPIPATTGEIIGVLTLESRTVQKLQEAPNQDLLFGACRLLGAAIERAQTQEILRQKNLQLERASALKSQFLAAMSHELRTPLNSILGFSDILQRQIGGTLTNRQLNHVKAISKSGQHLLGLINDILDLSKIEAGKVDLDLAPVSIHELCSSCLKMIQPRADKKKLALSLELDYRLSKVLLDERRVRQILVNLLSNAIKFTPEGGQVKLTGKLKSGDRIQGDYRPDCSTINSSTPYLCLEVKDSGIGIPQENWHLLFRPFQQVDSSLSRSHEGTGLGLVLTKRLAELHGGTISFQSKTGVGSTFRVWLPVTEVVTNVPDSSVGMSQNLSERDEQILSGFTGKRILIVEDQPSNQILMAEYLESLGYLIELICDGQTMVETIDSELITEASLPDLVLMDIQLPQVDGLELIRRIKAHTLWQRVPVVAVTALAMTGDRERCLAAGAATYLSKPFKLAELSSTIESIIDRNSP</sequence>
<dbReference type="Gene3D" id="3.30.565.10">
    <property type="entry name" value="Histidine kinase-like ATPase, C-terminal domain"/>
    <property type="match status" value="1"/>
</dbReference>
<evidence type="ECO:0000256" key="11">
    <source>
        <dbReference type="ARBA" id="ARBA00023136"/>
    </source>
</evidence>
<reference evidence="17" key="1">
    <citation type="submission" date="2024-07" db="EMBL/GenBank/DDBJ databases">
        <authorList>
            <person name="Kim Y.J."/>
            <person name="Jeong J.Y."/>
        </authorList>
    </citation>
    <scope>NUCLEOTIDE SEQUENCE</scope>
    <source>
        <strain evidence="17">GIHE-MW2</strain>
    </source>
</reference>
<keyword evidence="12" id="KW-0131">Cell cycle</keyword>
<keyword evidence="7" id="KW-0547">Nucleotide-binding</keyword>
<evidence type="ECO:0000256" key="1">
    <source>
        <dbReference type="ARBA" id="ARBA00000085"/>
    </source>
</evidence>
<dbReference type="InterPro" id="IPR029016">
    <property type="entry name" value="GAF-like_dom_sf"/>
</dbReference>
<dbReference type="InterPro" id="IPR004358">
    <property type="entry name" value="Sig_transdc_His_kin-like_C"/>
</dbReference>
<dbReference type="InterPro" id="IPR003661">
    <property type="entry name" value="HisK_dim/P_dom"/>
</dbReference>
<dbReference type="Gene3D" id="3.30.450.20">
    <property type="entry name" value="PAS domain"/>
    <property type="match status" value="1"/>
</dbReference>
<dbReference type="GO" id="GO:0005524">
    <property type="term" value="F:ATP binding"/>
    <property type="evidence" value="ECO:0007669"/>
    <property type="project" value="UniProtKB-KW"/>
</dbReference>
<organism evidence="17">
    <name type="scientific">Planktothricoides raciborskii GIHE-MW2</name>
    <dbReference type="NCBI Taxonomy" id="2792601"/>
    <lineage>
        <taxon>Bacteria</taxon>
        <taxon>Bacillati</taxon>
        <taxon>Cyanobacteriota</taxon>
        <taxon>Cyanophyceae</taxon>
        <taxon>Oscillatoriophycideae</taxon>
        <taxon>Oscillatoriales</taxon>
        <taxon>Oscillatoriaceae</taxon>
        <taxon>Planktothricoides</taxon>
    </lineage>
</organism>
<dbReference type="InterPro" id="IPR003018">
    <property type="entry name" value="GAF"/>
</dbReference>
<dbReference type="InterPro" id="IPR036097">
    <property type="entry name" value="HisK_dim/P_sf"/>
</dbReference>
<proteinExistence type="inferred from homology"/>
<dbReference type="FunFam" id="1.10.287.130:FF:000038">
    <property type="entry name" value="Sensory transduction histidine kinase"/>
    <property type="match status" value="1"/>
</dbReference>
<dbReference type="InterPro" id="IPR005467">
    <property type="entry name" value="His_kinase_dom"/>
</dbReference>
<evidence type="ECO:0000313" key="17">
    <source>
        <dbReference type="EMBL" id="XCM34941.1"/>
    </source>
</evidence>
<dbReference type="GO" id="GO:0009927">
    <property type="term" value="F:histidine phosphotransfer kinase activity"/>
    <property type="evidence" value="ECO:0007669"/>
    <property type="project" value="TreeGrafter"/>
</dbReference>
<dbReference type="RefSeq" id="WP_054468793.1">
    <property type="nucleotide sequence ID" value="NZ_CP159837.1"/>
</dbReference>
<dbReference type="Pfam" id="PF00512">
    <property type="entry name" value="HisKA"/>
    <property type="match status" value="1"/>
</dbReference>
<dbReference type="PANTHER" id="PTHR43047:SF63">
    <property type="entry name" value="HISTIDINE KINASE"/>
    <property type="match status" value="1"/>
</dbReference>
<dbReference type="Pfam" id="PF00072">
    <property type="entry name" value="Response_reg"/>
    <property type="match status" value="1"/>
</dbReference>
<dbReference type="InterPro" id="IPR001789">
    <property type="entry name" value="Sig_transdc_resp-reg_receiver"/>
</dbReference>
<dbReference type="InterPro" id="IPR036890">
    <property type="entry name" value="HATPase_C_sf"/>
</dbReference>
<feature type="domain" description="Response regulatory" evidence="16">
    <location>
        <begin position="602"/>
        <end position="724"/>
    </location>
</feature>
<dbReference type="SMART" id="SM00448">
    <property type="entry name" value="REC"/>
    <property type="match status" value="1"/>
</dbReference>
<dbReference type="CDD" id="cd00082">
    <property type="entry name" value="HisKA"/>
    <property type="match status" value="1"/>
</dbReference>
<dbReference type="CDD" id="cd16922">
    <property type="entry name" value="HATPase_EvgS-ArcB-TorS-like"/>
    <property type="match status" value="1"/>
</dbReference>
<evidence type="ECO:0000256" key="8">
    <source>
        <dbReference type="ARBA" id="ARBA00022777"/>
    </source>
</evidence>
<evidence type="ECO:0000259" key="15">
    <source>
        <dbReference type="PROSITE" id="PS50109"/>
    </source>
</evidence>
<keyword evidence="6" id="KW-0808">Transferase</keyword>
<comment type="catalytic activity">
    <reaction evidence="1">
        <text>ATP + protein L-histidine = ADP + protein N-phospho-L-histidine.</text>
        <dbReference type="EC" id="2.7.13.3"/>
    </reaction>
</comment>
<evidence type="ECO:0000256" key="9">
    <source>
        <dbReference type="ARBA" id="ARBA00022840"/>
    </source>
</evidence>
<evidence type="ECO:0000256" key="12">
    <source>
        <dbReference type="ARBA" id="ARBA00023306"/>
    </source>
</evidence>
<dbReference type="AlphaFoldDB" id="A0AAU8J8S4"/>
<accession>A0AAU8J8S4</accession>
<evidence type="ECO:0000256" key="10">
    <source>
        <dbReference type="ARBA" id="ARBA00023012"/>
    </source>
</evidence>
<dbReference type="GO" id="GO:0000155">
    <property type="term" value="F:phosphorelay sensor kinase activity"/>
    <property type="evidence" value="ECO:0007669"/>
    <property type="project" value="InterPro"/>
</dbReference>
<evidence type="ECO:0000256" key="14">
    <source>
        <dbReference type="PROSITE-ProRule" id="PRU00169"/>
    </source>
</evidence>
<evidence type="ECO:0000256" key="6">
    <source>
        <dbReference type="ARBA" id="ARBA00022679"/>
    </source>
</evidence>
<dbReference type="SUPFAM" id="SSF47384">
    <property type="entry name" value="Homodimeric domain of signal transducing histidine kinase"/>
    <property type="match status" value="1"/>
</dbReference>
<dbReference type="SMART" id="SM00388">
    <property type="entry name" value="HisKA"/>
    <property type="match status" value="1"/>
</dbReference>
<evidence type="ECO:0000256" key="5">
    <source>
        <dbReference type="ARBA" id="ARBA00022553"/>
    </source>
</evidence>
<dbReference type="Pfam" id="PF02518">
    <property type="entry name" value="HATPase_c"/>
    <property type="match status" value="1"/>
</dbReference>
<protein>
    <recommendedName>
        <fullName evidence="13">Circadian input-output histidine kinase CikA</fullName>
        <ecNumber evidence="4">2.7.13.3</ecNumber>
    </recommendedName>
</protein>
<comment type="similarity">
    <text evidence="3">In the N-terminal section; belongs to the phytochrome family.</text>
</comment>